<organism evidence="2 3">
    <name type="scientific">Mucilaginibacter pocheonensis</name>
    <dbReference type="NCBI Taxonomy" id="398050"/>
    <lineage>
        <taxon>Bacteria</taxon>
        <taxon>Pseudomonadati</taxon>
        <taxon>Bacteroidota</taxon>
        <taxon>Sphingobacteriia</taxon>
        <taxon>Sphingobacteriales</taxon>
        <taxon>Sphingobacteriaceae</taxon>
        <taxon>Mucilaginibacter</taxon>
    </lineage>
</organism>
<name>A0ABU1TC14_9SPHI</name>
<keyword evidence="3" id="KW-1185">Reference proteome</keyword>
<accession>A0ABU1TC14</accession>
<proteinExistence type="predicted"/>
<dbReference type="Proteomes" id="UP001247620">
    <property type="component" value="Unassembled WGS sequence"/>
</dbReference>
<gene>
    <name evidence="2" type="ORF">J2W55_002671</name>
</gene>
<reference evidence="2 3" key="1">
    <citation type="submission" date="2023-07" db="EMBL/GenBank/DDBJ databases">
        <title>Sorghum-associated microbial communities from plants grown in Nebraska, USA.</title>
        <authorList>
            <person name="Schachtman D."/>
        </authorList>
    </citation>
    <scope>NUCLEOTIDE SEQUENCE [LARGE SCALE GENOMIC DNA]</scope>
    <source>
        <strain evidence="2 3">3262</strain>
    </source>
</reference>
<evidence type="ECO:0000313" key="3">
    <source>
        <dbReference type="Proteomes" id="UP001247620"/>
    </source>
</evidence>
<evidence type="ECO:0000256" key="1">
    <source>
        <dbReference type="SAM" id="Phobius"/>
    </source>
</evidence>
<keyword evidence="1" id="KW-0812">Transmembrane</keyword>
<feature type="transmembrane region" description="Helical" evidence="1">
    <location>
        <begin position="6"/>
        <end position="23"/>
    </location>
</feature>
<sequence length="37" mass="4319">MMNFEYAYLVVISLLLLVGAFYISPYELNVNEDDDDE</sequence>
<evidence type="ECO:0000313" key="2">
    <source>
        <dbReference type="EMBL" id="MDR6942829.1"/>
    </source>
</evidence>
<protein>
    <submittedName>
        <fullName evidence="2">Uncharacterized protein</fullName>
    </submittedName>
</protein>
<dbReference type="EMBL" id="JAVDUU010000002">
    <property type="protein sequence ID" value="MDR6942829.1"/>
    <property type="molecule type" value="Genomic_DNA"/>
</dbReference>
<keyword evidence="1" id="KW-1133">Transmembrane helix</keyword>
<comment type="caution">
    <text evidence="2">The sequence shown here is derived from an EMBL/GenBank/DDBJ whole genome shotgun (WGS) entry which is preliminary data.</text>
</comment>
<keyword evidence="1" id="KW-0472">Membrane</keyword>